<gene>
    <name evidence="14" type="ORF">UFOPK3547_01395</name>
</gene>
<dbReference type="Pfam" id="PF05746">
    <property type="entry name" value="DALR_1"/>
    <property type="match status" value="1"/>
</dbReference>
<dbReference type="SUPFAM" id="SSF55190">
    <property type="entry name" value="Arginyl-tRNA synthetase (ArgRS), N-terminal 'additional' domain"/>
    <property type="match status" value="1"/>
</dbReference>
<dbReference type="Pfam" id="PF03485">
    <property type="entry name" value="Arg_tRNA_synt_N"/>
    <property type="match status" value="1"/>
</dbReference>
<dbReference type="EMBL" id="CAESAN010000136">
    <property type="protein sequence ID" value="CAB4346551.1"/>
    <property type="molecule type" value="Genomic_DNA"/>
</dbReference>
<evidence type="ECO:0000256" key="6">
    <source>
        <dbReference type="ARBA" id="ARBA00022598"/>
    </source>
</evidence>
<accession>A0A6J5ZVW3</accession>
<evidence type="ECO:0000256" key="9">
    <source>
        <dbReference type="ARBA" id="ARBA00022917"/>
    </source>
</evidence>
<dbReference type="AlphaFoldDB" id="A0A6J5ZVW3"/>
<reference evidence="14" key="1">
    <citation type="submission" date="2020-05" db="EMBL/GenBank/DDBJ databases">
        <authorList>
            <person name="Chiriac C."/>
            <person name="Salcher M."/>
            <person name="Ghai R."/>
            <person name="Kavagutti S V."/>
        </authorList>
    </citation>
    <scope>NUCLEOTIDE SEQUENCE</scope>
</reference>
<dbReference type="Gene3D" id="3.40.50.620">
    <property type="entry name" value="HUPs"/>
    <property type="match status" value="1"/>
</dbReference>
<keyword evidence="5" id="KW-0963">Cytoplasm</keyword>
<keyword evidence="6" id="KW-0436">Ligase</keyword>
<dbReference type="HAMAP" id="MF_00123">
    <property type="entry name" value="Arg_tRNA_synth"/>
    <property type="match status" value="1"/>
</dbReference>
<dbReference type="GO" id="GO:0006420">
    <property type="term" value="P:arginyl-tRNA aminoacylation"/>
    <property type="evidence" value="ECO:0007669"/>
    <property type="project" value="InterPro"/>
</dbReference>
<dbReference type="Gene3D" id="1.10.730.10">
    <property type="entry name" value="Isoleucyl-tRNA Synthetase, Domain 1"/>
    <property type="match status" value="1"/>
</dbReference>
<dbReference type="PRINTS" id="PR01038">
    <property type="entry name" value="TRNASYNTHARG"/>
</dbReference>
<evidence type="ECO:0000256" key="7">
    <source>
        <dbReference type="ARBA" id="ARBA00022741"/>
    </source>
</evidence>
<sequence length="540" mass="58610">MSSPLDDLNAVLASSVEALAAGQPVTAKLGVERPKQPEHGDFATNAALAAAKGLGEQPREFAEKLTEELGRRLGPALVSAEVAGPGFVNLVLSDDWYSSAVDAVLAAGDAWGSAVADPPLQINVEFVSANPTGPVHVGGTRNAVYGDALGRLLSFVGHKVHREYYVNDAGSQISALGASVQARARGEEPPDGGYQGEYIIALAGDIEGAADLPADEVSRLAVELMVADAERSLARLRVVFDDWFHETTLHAGSPTPVEKALAILDGDGRSYRSDDALWLRTTEFDDDKDRVLERSNGEHTYFASDIAYHQDKIDRGFDLMIDVWGADHHGYIKRMEASIAALGHDPACLELLIMQLVHLVDSGERAQMSKRAGDFVTLDELIDDIGVDAARWFLLERSHETTMELDLTLAREQSAENPVYYVQYAHARIASILARGAEEPSPAEGEDEPLHASERELVRRLLEFPSEVADAAERRSPHRIADYSHKTAQAFSAFYRDCPVIDAPPAQRDFRLRLCAATGQVLARSLDLLGVSAPQSMTRD</sequence>
<comment type="subcellular location">
    <subcellularLocation>
        <location evidence="1">Cytoplasm</location>
    </subcellularLocation>
</comment>
<comment type="subunit">
    <text evidence="3">Monomer.</text>
</comment>
<dbReference type="FunFam" id="1.10.730.10:FF:000008">
    <property type="entry name" value="Arginine--tRNA ligase"/>
    <property type="match status" value="1"/>
</dbReference>
<keyword evidence="8" id="KW-0067">ATP-binding</keyword>
<dbReference type="GO" id="GO:0005737">
    <property type="term" value="C:cytoplasm"/>
    <property type="evidence" value="ECO:0007669"/>
    <property type="project" value="UniProtKB-SubCell"/>
</dbReference>
<dbReference type="InterPro" id="IPR001412">
    <property type="entry name" value="aa-tRNA-synth_I_CS"/>
</dbReference>
<evidence type="ECO:0000256" key="4">
    <source>
        <dbReference type="ARBA" id="ARBA00012837"/>
    </source>
</evidence>
<dbReference type="InterPro" id="IPR008909">
    <property type="entry name" value="DALR_anticod-bd"/>
</dbReference>
<name>A0A6J5ZVW3_9ZZZZ</name>
<evidence type="ECO:0000256" key="10">
    <source>
        <dbReference type="ARBA" id="ARBA00023146"/>
    </source>
</evidence>
<evidence type="ECO:0000256" key="11">
    <source>
        <dbReference type="ARBA" id="ARBA00049339"/>
    </source>
</evidence>
<comment type="similarity">
    <text evidence="2">Belongs to the class-I aminoacyl-tRNA synthetase family.</text>
</comment>
<evidence type="ECO:0000259" key="12">
    <source>
        <dbReference type="SMART" id="SM00836"/>
    </source>
</evidence>
<dbReference type="InterPro" id="IPR036695">
    <property type="entry name" value="Arg-tRNA-synth_N_sf"/>
</dbReference>
<evidence type="ECO:0000256" key="5">
    <source>
        <dbReference type="ARBA" id="ARBA00022490"/>
    </source>
</evidence>
<organism evidence="14">
    <name type="scientific">freshwater metagenome</name>
    <dbReference type="NCBI Taxonomy" id="449393"/>
    <lineage>
        <taxon>unclassified sequences</taxon>
        <taxon>metagenomes</taxon>
        <taxon>ecological metagenomes</taxon>
    </lineage>
</organism>
<evidence type="ECO:0000256" key="1">
    <source>
        <dbReference type="ARBA" id="ARBA00004496"/>
    </source>
</evidence>
<evidence type="ECO:0000256" key="2">
    <source>
        <dbReference type="ARBA" id="ARBA00005594"/>
    </source>
</evidence>
<dbReference type="PANTHER" id="PTHR11956:SF5">
    <property type="entry name" value="ARGININE--TRNA LIGASE, CYTOPLASMIC"/>
    <property type="match status" value="1"/>
</dbReference>
<dbReference type="SMART" id="SM00836">
    <property type="entry name" value="DALR_1"/>
    <property type="match status" value="1"/>
</dbReference>
<keyword evidence="10" id="KW-0030">Aminoacyl-tRNA synthetase</keyword>
<dbReference type="InterPro" id="IPR009080">
    <property type="entry name" value="tRNAsynth_Ia_anticodon-bd"/>
</dbReference>
<comment type="catalytic activity">
    <reaction evidence="11">
        <text>tRNA(Arg) + L-arginine + ATP = L-arginyl-tRNA(Arg) + AMP + diphosphate</text>
        <dbReference type="Rhea" id="RHEA:20301"/>
        <dbReference type="Rhea" id="RHEA-COMP:9658"/>
        <dbReference type="Rhea" id="RHEA-COMP:9673"/>
        <dbReference type="ChEBI" id="CHEBI:30616"/>
        <dbReference type="ChEBI" id="CHEBI:32682"/>
        <dbReference type="ChEBI" id="CHEBI:33019"/>
        <dbReference type="ChEBI" id="CHEBI:78442"/>
        <dbReference type="ChEBI" id="CHEBI:78513"/>
        <dbReference type="ChEBI" id="CHEBI:456215"/>
        <dbReference type="EC" id="6.1.1.19"/>
    </reaction>
</comment>
<dbReference type="CDD" id="cd00671">
    <property type="entry name" value="ArgRS_core"/>
    <property type="match status" value="1"/>
</dbReference>
<dbReference type="SUPFAM" id="SSF52374">
    <property type="entry name" value="Nucleotidylyl transferase"/>
    <property type="match status" value="1"/>
</dbReference>
<dbReference type="PANTHER" id="PTHR11956">
    <property type="entry name" value="ARGINYL-TRNA SYNTHETASE"/>
    <property type="match status" value="1"/>
</dbReference>
<keyword evidence="7" id="KW-0547">Nucleotide-binding</keyword>
<dbReference type="SMART" id="SM01016">
    <property type="entry name" value="Arg_tRNA_synt_N"/>
    <property type="match status" value="1"/>
</dbReference>
<protein>
    <recommendedName>
        <fullName evidence="4">arginine--tRNA ligase</fullName>
        <ecNumber evidence="4">6.1.1.19</ecNumber>
    </recommendedName>
</protein>
<dbReference type="Pfam" id="PF00750">
    <property type="entry name" value="tRNA-synt_1d"/>
    <property type="match status" value="2"/>
</dbReference>
<dbReference type="InterPro" id="IPR014729">
    <property type="entry name" value="Rossmann-like_a/b/a_fold"/>
</dbReference>
<evidence type="ECO:0000313" key="14">
    <source>
        <dbReference type="EMBL" id="CAB4346551.1"/>
    </source>
</evidence>
<evidence type="ECO:0000256" key="8">
    <source>
        <dbReference type="ARBA" id="ARBA00022840"/>
    </source>
</evidence>
<dbReference type="PROSITE" id="PS00178">
    <property type="entry name" value="AA_TRNA_LIGASE_I"/>
    <property type="match status" value="1"/>
</dbReference>
<dbReference type="Gene3D" id="3.30.1360.70">
    <property type="entry name" value="Arginyl tRNA synthetase N-terminal domain"/>
    <property type="match status" value="1"/>
</dbReference>
<dbReference type="NCBIfam" id="TIGR00456">
    <property type="entry name" value="argS"/>
    <property type="match status" value="1"/>
</dbReference>
<dbReference type="GO" id="GO:0004814">
    <property type="term" value="F:arginine-tRNA ligase activity"/>
    <property type="evidence" value="ECO:0007669"/>
    <property type="project" value="UniProtKB-EC"/>
</dbReference>
<dbReference type="InterPro" id="IPR035684">
    <property type="entry name" value="ArgRS_core"/>
</dbReference>
<dbReference type="InterPro" id="IPR005148">
    <property type="entry name" value="Arg-tRNA-synth_N"/>
</dbReference>
<evidence type="ECO:0000256" key="3">
    <source>
        <dbReference type="ARBA" id="ARBA00011245"/>
    </source>
</evidence>
<dbReference type="InterPro" id="IPR001278">
    <property type="entry name" value="Arg-tRNA-ligase"/>
</dbReference>
<dbReference type="SUPFAM" id="SSF47323">
    <property type="entry name" value="Anticodon-binding domain of a subclass of class I aminoacyl-tRNA synthetases"/>
    <property type="match status" value="1"/>
</dbReference>
<keyword evidence="9" id="KW-0648">Protein biosynthesis</keyword>
<proteinExistence type="inferred from homology"/>
<dbReference type="FunFam" id="3.40.50.620:FF:000062">
    <property type="entry name" value="Arginine--tRNA ligase"/>
    <property type="match status" value="1"/>
</dbReference>
<feature type="domain" description="Arginyl tRNA synthetase N-terminal" evidence="13">
    <location>
        <begin position="6"/>
        <end position="92"/>
    </location>
</feature>
<dbReference type="EC" id="6.1.1.19" evidence="4"/>
<dbReference type="GO" id="GO:0005524">
    <property type="term" value="F:ATP binding"/>
    <property type="evidence" value="ECO:0007669"/>
    <property type="project" value="UniProtKB-KW"/>
</dbReference>
<evidence type="ECO:0000259" key="13">
    <source>
        <dbReference type="SMART" id="SM01016"/>
    </source>
</evidence>
<feature type="domain" description="DALR anticodon binding" evidence="12">
    <location>
        <begin position="422"/>
        <end position="537"/>
    </location>
</feature>